<name>C0EB87_9FIRM</name>
<evidence type="ECO:0000313" key="1">
    <source>
        <dbReference type="EMBL" id="EEG31307.1"/>
    </source>
</evidence>
<sequence>MSFVYCLYTIDLSSLFYYSTRMRWLTQHVRVFLLKKQKSVARYRVENASSLLL</sequence>
<reference evidence="1 2" key="2">
    <citation type="submission" date="2009-02" db="EMBL/GenBank/DDBJ databases">
        <title>Draft genome sequence of Clostridium methylpentosum (DSM 5476).</title>
        <authorList>
            <person name="Sudarsanam P."/>
            <person name="Ley R."/>
            <person name="Guruge J."/>
            <person name="Turnbaugh P.J."/>
            <person name="Mahowald M."/>
            <person name="Liep D."/>
            <person name="Gordon J."/>
        </authorList>
    </citation>
    <scope>NUCLEOTIDE SEQUENCE [LARGE SCALE GENOMIC DNA]</scope>
    <source>
        <strain evidence="1 2">DSM 5476</strain>
    </source>
</reference>
<protein>
    <submittedName>
        <fullName evidence="1">Uncharacterized protein</fullName>
    </submittedName>
</protein>
<dbReference type="HOGENOM" id="CLU_3060210_0_0_9"/>
<gene>
    <name evidence="1" type="ORF">CLOSTMETH_01104</name>
</gene>
<accession>C0EB87</accession>
<dbReference type="EMBL" id="ACEC01000040">
    <property type="protein sequence ID" value="EEG31307.1"/>
    <property type="molecule type" value="Genomic_DNA"/>
</dbReference>
<proteinExistence type="predicted"/>
<dbReference type="Proteomes" id="UP000003340">
    <property type="component" value="Unassembled WGS sequence"/>
</dbReference>
<reference evidence="1 2" key="1">
    <citation type="submission" date="2009-01" db="EMBL/GenBank/DDBJ databases">
        <authorList>
            <person name="Fulton L."/>
            <person name="Clifton S."/>
            <person name="Fulton B."/>
            <person name="Xu J."/>
            <person name="Minx P."/>
            <person name="Pepin K.H."/>
            <person name="Johnson M."/>
            <person name="Bhonagiri V."/>
            <person name="Nash W.E."/>
            <person name="Mardis E.R."/>
            <person name="Wilson R.K."/>
        </authorList>
    </citation>
    <scope>NUCLEOTIDE SEQUENCE [LARGE SCALE GENOMIC DNA]</scope>
    <source>
        <strain evidence="1 2">DSM 5476</strain>
    </source>
</reference>
<keyword evidence="2" id="KW-1185">Reference proteome</keyword>
<dbReference type="AlphaFoldDB" id="C0EB87"/>
<organism evidence="1 2">
    <name type="scientific">[Clostridium] methylpentosum DSM 5476</name>
    <dbReference type="NCBI Taxonomy" id="537013"/>
    <lineage>
        <taxon>Bacteria</taxon>
        <taxon>Bacillati</taxon>
        <taxon>Bacillota</taxon>
        <taxon>Clostridia</taxon>
        <taxon>Eubacteriales</taxon>
        <taxon>Oscillospiraceae</taxon>
        <taxon>Oscillospiraceae incertae sedis</taxon>
    </lineage>
</organism>
<dbReference type="STRING" id="537013.CLOSTMETH_01104"/>
<evidence type="ECO:0000313" key="2">
    <source>
        <dbReference type="Proteomes" id="UP000003340"/>
    </source>
</evidence>
<comment type="caution">
    <text evidence="1">The sequence shown here is derived from an EMBL/GenBank/DDBJ whole genome shotgun (WGS) entry which is preliminary data.</text>
</comment>